<reference evidence="1 2" key="1">
    <citation type="submission" date="2019-03" db="EMBL/GenBank/DDBJ databases">
        <title>Single cell metagenomics reveals metabolic interactions within the superorganism composed of flagellate Streblomastix strix and complex community of Bacteroidetes bacteria on its surface.</title>
        <authorList>
            <person name="Treitli S.C."/>
            <person name="Kolisko M."/>
            <person name="Husnik F."/>
            <person name="Keeling P."/>
            <person name="Hampl V."/>
        </authorList>
    </citation>
    <scope>NUCLEOTIDE SEQUENCE [LARGE SCALE GENOMIC DNA]</scope>
    <source>
        <strain evidence="1">ST1C</strain>
    </source>
</reference>
<proteinExistence type="predicted"/>
<protein>
    <recommendedName>
        <fullName evidence="3">Tyr recombinase domain-containing protein</fullName>
    </recommendedName>
</protein>
<evidence type="ECO:0000313" key="1">
    <source>
        <dbReference type="EMBL" id="KAA6393483.1"/>
    </source>
</evidence>
<organism evidence="1 2">
    <name type="scientific">Streblomastix strix</name>
    <dbReference type="NCBI Taxonomy" id="222440"/>
    <lineage>
        <taxon>Eukaryota</taxon>
        <taxon>Metamonada</taxon>
        <taxon>Preaxostyla</taxon>
        <taxon>Oxymonadida</taxon>
        <taxon>Streblomastigidae</taxon>
        <taxon>Streblomastix</taxon>
    </lineage>
</organism>
<dbReference type="Proteomes" id="UP000324800">
    <property type="component" value="Unassembled WGS sequence"/>
</dbReference>
<evidence type="ECO:0000313" key="2">
    <source>
        <dbReference type="Proteomes" id="UP000324800"/>
    </source>
</evidence>
<dbReference type="AlphaFoldDB" id="A0A5J4WFT1"/>
<accession>A0A5J4WFT1</accession>
<sequence length="148" mass="16400">MLQAGVARGFTVTSLRSVTITKQNKIGANATAVDRFTHHSDVASTVRQYYNKNNNNKVRALIAEVKEESAGESESEIEADEELRLADHTPGTVGLSPKEEFSPIVTFFQRQQFTAQYYQTQLTQQRVLSTYRVQQTKGELTLSGGGDA</sequence>
<comment type="caution">
    <text evidence="1">The sequence shown here is derived from an EMBL/GenBank/DDBJ whole genome shotgun (WGS) entry which is preliminary data.</text>
</comment>
<gene>
    <name evidence="1" type="ORF">EZS28_010986</name>
</gene>
<name>A0A5J4WFT1_9EUKA</name>
<evidence type="ECO:0008006" key="3">
    <source>
        <dbReference type="Google" id="ProtNLM"/>
    </source>
</evidence>
<dbReference type="EMBL" id="SNRW01002217">
    <property type="protein sequence ID" value="KAA6393483.1"/>
    <property type="molecule type" value="Genomic_DNA"/>
</dbReference>